<organism evidence="2 3">
    <name type="scientific">Fadolivirus FV1/VV64</name>
    <dbReference type="NCBI Taxonomy" id="3070911"/>
    <lineage>
        <taxon>Viruses</taxon>
        <taxon>Varidnaviria</taxon>
        <taxon>Bamfordvirae</taxon>
        <taxon>Nucleocytoviricota</taxon>
        <taxon>Megaviricetes</taxon>
        <taxon>Imitervirales</taxon>
        <taxon>Mimiviridae</taxon>
        <taxon>Klosneuvirinae</taxon>
        <taxon>Fadolivirus</taxon>
        <taxon>Fadolivirus algeromassiliense</taxon>
    </lineage>
</organism>
<protein>
    <submittedName>
        <fullName evidence="2">Uncharacterized protein</fullName>
    </submittedName>
</protein>
<keyword evidence="3" id="KW-1185">Reference proteome</keyword>
<proteinExistence type="predicted"/>
<name>A0A7D3V8X1_9VIRU</name>
<gene>
    <name evidence="2" type="ORF">Fadolivirus_1_719</name>
</gene>
<evidence type="ECO:0000313" key="2">
    <source>
        <dbReference type="EMBL" id="QKF94177.1"/>
    </source>
</evidence>
<reference evidence="2 3" key="1">
    <citation type="submission" date="2020-04" db="EMBL/GenBank/DDBJ databases">
        <title>Advantages and limits of metagenomic assembly and binning of a giant virus.</title>
        <authorList>
            <person name="Schulz F."/>
            <person name="Andreani J."/>
            <person name="Francis R."/>
            <person name="Boudjemaa H."/>
            <person name="Bou Khalil J.Y."/>
            <person name="Lee J."/>
            <person name="La Scola B."/>
            <person name="Woyke T."/>
        </authorList>
    </citation>
    <scope>NUCLEOTIDE SEQUENCE [LARGE SCALE GENOMIC DNA]</scope>
    <source>
        <strain evidence="2 3">FV1/VV64</strain>
    </source>
</reference>
<feature type="transmembrane region" description="Helical" evidence="1">
    <location>
        <begin position="6"/>
        <end position="23"/>
    </location>
</feature>
<dbReference type="Proteomes" id="UP001162001">
    <property type="component" value="Segment"/>
</dbReference>
<dbReference type="EMBL" id="MT418680">
    <property type="protein sequence ID" value="QKF94177.1"/>
    <property type="molecule type" value="Genomic_DNA"/>
</dbReference>
<keyword evidence="1" id="KW-0812">Transmembrane</keyword>
<keyword evidence="1" id="KW-0472">Membrane</keyword>
<evidence type="ECO:0000313" key="3">
    <source>
        <dbReference type="Proteomes" id="UP001162001"/>
    </source>
</evidence>
<evidence type="ECO:0000256" key="1">
    <source>
        <dbReference type="SAM" id="Phobius"/>
    </source>
</evidence>
<sequence length="203" mass="22468">MNNQTIINVLIFSILIALTIYIFNQHKIENMTADEAVKNVASLYNADTLTIGNLNVTKDLNVTNKTSTNDLNVTNKTSTNDLNVANKIISKDLEITGEAKFKGIEGTGPTQFPGGDGKNYITGKENILRGGATVINGDLIVTGKIYPKDEIVIDKEKWIRFNTANGSYSRLYAGLPNSANEGYWSSFHGYDVNGKWHTQHFKY</sequence>
<keyword evidence="1" id="KW-1133">Transmembrane helix</keyword>
<accession>A0A7D3V8X1</accession>